<comment type="catalytic activity">
    <reaction evidence="11">
        <text>acetyl-CoA + n malonyl-CoA + 2n NADPH + 4n H(+) = a long-chain-acyl-CoA + n CoA + n CO2 + 2n NADP(+).</text>
        <dbReference type="EC" id="2.3.1.86"/>
    </reaction>
</comment>
<evidence type="ECO:0000256" key="14">
    <source>
        <dbReference type="ARBA" id="ARBA00048572"/>
    </source>
</evidence>
<dbReference type="Pfam" id="PF13452">
    <property type="entry name" value="FAS1_DH_region"/>
    <property type="match status" value="1"/>
</dbReference>
<dbReference type="SUPFAM" id="SSF52151">
    <property type="entry name" value="FabD/lysophospholipase-like"/>
    <property type="match status" value="2"/>
</dbReference>
<dbReference type="Gene3D" id="3.10.129.10">
    <property type="entry name" value="Hotdog Thioesterase"/>
    <property type="match status" value="2"/>
</dbReference>
<evidence type="ECO:0000256" key="3">
    <source>
        <dbReference type="ARBA" id="ARBA00022679"/>
    </source>
</evidence>
<evidence type="ECO:0000313" key="21">
    <source>
        <dbReference type="Proteomes" id="UP000234254"/>
    </source>
</evidence>
<dbReference type="PANTHER" id="PTHR10982">
    <property type="entry name" value="MALONYL COA-ACYL CARRIER PROTEIN TRANSACYLASE"/>
    <property type="match status" value="1"/>
</dbReference>
<evidence type="ECO:0000256" key="12">
    <source>
        <dbReference type="ARBA" id="ARBA00048462"/>
    </source>
</evidence>
<dbReference type="Gene3D" id="3.40.366.10">
    <property type="entry name" value="Malonyl-Coenzyme A Acyl Carrier Protein, domain 2"/>
    <property type="match status" value="3"/>
</dbReference>
<dbReference type="Gene3D" id="1.20.930.70">
    <property type="match status" value="1"/>
</dbReference>
<comment type="caution">
    <text evidence="20">The sequence shown here is derived from an EMBL/GenBank/DDBJ whole genome shotgun (WGS) entry which is preliminary data.</text>
</comment>
<keyword evidence="6 16" id="KW-0560">Oxidoreductase</keyword>
<dbReference type="PANTHER" id="PTHR10982:SF21">
    <property type="entry name" value="FATTY ACID SYNTHASE SUBUNIT BETA"/>
    <property type="match status" value="1"/>
</dbReference>
<evidence type="ECO:0000256" key="10">
    <source>
        <dbReference type="ARBA" id="ARBA00033756"/>
    </source>
</evidence>
<dbReference type="Gene3D" id="1.20.1050.120">
    <property type="match status" value="1"/>
</dbReference>
<keyword evidence="3 16" id="KW-0808">Transferase</keyword>
<dbReference type="Pfam" id="PF01575">
    <property type="entry name" value="MaoC_dehydratas"/>
    <property type="match status" value="1"/>
</dbReference>
<evidence type="ECO:0000256" key="17">
    <source>
        <dbReference type="PIRSR" id="PIRSR005562-1"/>
    </source>
</evidence>
<feature type="domain" description="Malonyl-CoA:ACP transacylase (MAT)" evidence="19">
    <location>
        <begin position="1695"/>
        <end position="1984"/>
    </location>
</feature>
<dbReference type="GO" id="GO:0019171">
    <property type="term" value="F:(3R)-hydroxyacyl-[acyl-carrier-protein] dehydratase activity"/>
    <property type="evidence" value="ECO:0007669"/>
    <property type="project" value="UniProtKB-EC"/>
</dbReference>
<comment type="catalytic activity">
    <reaction evidence="12">
        <text>holo-[ACP] + malonyl-CoA = malonyl-[ACP] + CoA</text>
        <dbReference type="Rhea" id="RHEA:41792"/>
        <dbReference type="Rhea" id="RHEA-COMP:9623"/>
        <dbReference type="Rhea" id="RHEA-COMP:9685"/>
        <dbReference type="ChEBI" id="CHEBI:57287"/>
        <dbReference type="ChEBI" id="CHEBI:57384"/>
        <dbReference type="ChEBI" id="CHEBI:64479"/>
        <dbReference type="ChEBI" id="CHEBI:78449"/>
        <dbReference type="EC" id="2.3.1.39"/>
    </reaction>
</comment>
<gene>
    <name evidence="20" type="ORF">P168DRAFT_275704</name>
</gene>
<dbReference type="OrthoDB" id="4251012at2759"/>
<dbReference type="Pfam" id="PF16073">
    <property type="entry name" value="SAT"/>
    <property type="match status" value="1"/>
</dbReference>
<dbReference type="FunFam" id="3.20.20.70:FF:000078">
    <property type="entry name" value="Fatty acid synthase beta subunit dehydratase"/>
    <property type="match status" value="1"/>
</dbReference>
<dbReference type="Gene3D" id="3.30.1120.100">
    <property type="match status" value="1"/>
</dbReference>
<comment type="catalytic activity">
    <reaction evidence="1">
        <text>a (3R)-hydroxyacyl-[ACP] = a (2E)-enoyl-[ACP] + H2O</text>
        <dbReference type="Rhea" id="RHEA:13097"/>
        <dbReference type="Rhea" id="RHEA-COMP:9925"/>
        <dbReference type="Rhea" id="RHEA-COMP:9945"/>
        <dbReference type="ChEBI" id="CHEBI:15377"/>
        <dbReference type="ChEBI" id="CHEBI:78784"/>
        <dbReference type="ChEBI" id="CHEBI:78827"/>
        <dbReference type="EC" id="4.2.1.59"/>
    </reaction>
</comment>
<comment type="subunit">
    <text evidence="10">[Alpha(6)beta(6)] hexamers of two multifunctional subunits (alpha and beta).</text>
</comment>
<keyword evidence="5 16" id="KW-0521">NADP</keyword>
<dbReference type="Proteomes" id="UP000234254">
    <property type="component" value="Unassembled WGS sequence"/>
</dbReference>
<evidence type="ECO:0000256" key="2">
    <source>
        <dbReference type="ARBA" id="ARBA00010009"/>
    </source>
</evidence>
<dbReference type="GO" id="GO:0004312">
    <property type="term" value="F:fatty acid synthase activity"/>
    <property type="evidence" value="ECO:0007669"/>
    <property type="project" value="InterPro"/>
</dbReference>
<dbReference type="GO" id="GO:0004313">
    <property type="term" value="F:[acyl-carrier-protein] S-acetyltransferase activity"/>
    <property type="evidence" value="ECO:0007669"/>
    <property type="project" value="UniProtKB-EC"/>
</dbReference>
<dbReference type="InterPro" id="IPR013565">
    <property type="entry name" value="Fas1/AflB-like_central"/>
</dbReference>
<dbReference type="Gene3D" id="3.20.20.70">
    <property type="entry name" value="Aldolase class I"/>
    <property type="match status" value="1"/>
</dbReference>
<dbReference type="Gene3D" id="6.10.140.1400">
    <property type="match status" value="1"/>
</dbReference>
<dbReference type="InterPro" id="IPR032088">
    <property type="entry name" value="SAT"/>
</dbReference>
<dbReference type="InterPro" id="IPR013785">
    <property type="entry name" value="Aldolase_TIM"/>
</dbReference>
<dbReference type="Pfam" id="PF22235">
    <property type="entry name" value="FAS1_thioest_ins"/>
    <property type="match status" value="1"/>
</dbReference>
<dbReference type="Gene3D" id="3.30.70.3320">
    <property type="match status" value="1"/>
</dbReference>
<reference evidence="20" key="1">
    <citation type="submission" date="2016-12" db="EMBL/GenBank/DDBJ databases">
        <title>The genomes of Aspergillus section Nigri reveals drivers in fungal speciation.</title>
        <authorList>
            <consortium name="DOE Joint Genome Institute"/>
            <person name="Vesth T.C."/>
            <person name="Nybo J."/>
            <person name="Theobald S."/>
            <person name="Brandl J."/>
            <person name="Frisvad J.C."/>
            <person name="Nielsen K.F."/>
            <person name="Lyhne E.K."/>
            <person name="Kogle M.E."/>
            <person name="Kuo A."/>
            <person name="Riley R."/>
            <person name="Clum A."/>
            <person name="Nolan M."/>
            <person name="Lipzen A."/>
            <person name="Salamov A."/>
            <person name="Henrissat B."/>
            <person name="Wiebenga A."/>
            <person name="De vries R.P."/>
            <person name="Grigoriev I.V."/>
            <person name="Mortensen U.H."/>
            <person name="Andersen M.R."/>
            <person name="Baker S.E."/>
        </authorList>
    </citation>
    <scope>NUCLEOTIDE SEQUENCE</scope>
    <source>
        <strain evidence="20">IBT 28561</strain>
    </source>
</reference>
<comment type="catalytic activity">
    <reaction evidence="13">
        <text>(9Z)-octadecenoyl-[ACP] + H2O = (9Z)-octadecenoate + holo-[ACP] + H(+)</text>
        <dbReference type="Rhea" id="RHEA:15057"/>
        <dbReference type="Rhea" id="RHEA-COMP:9685"/>
        <dbReference type="Rhea" id="RHEA-COMP:9924"/>
        <dbReference type="ChEBI" id="CHEBI:15377"/>
        <dbReference type="ChEBI" id="CHEBI:15378"/>
        <dbReference type="ChEBI" id="CHEBI:30823"/>
        <dbReference type="ChEBI" id="CHEBI:64479"/>
        <dbReference type="ChEBI" id="CHEBI:78783"/>
        <dbReference type="EC" id="3.1.2.14"/>
    </reaction>
</comment>
<evidence type="ECO:0000256" key="18">
    <source>
        <dbReference type="SAM" id="MobiDB-lite"/>
    </source>
</evidence>
<dbReference type="GO" id="GO:0006633">
    <property type="term" value="P:fatty acid biosynthetic process"/>
    <property type="evidence" value="ECO:0007669"/>
    <property type="project" value="InterPro"/>
</dbReference>
<dbReference type="InterPro" id="IPR039569">
    <property type="entry name" value="FAS1-like_DH_region"/>
</dbReference>
<proteinExistence type="inferred from homology"/>
<evidence type="ECO:0000259" key="19">
    <source>
        <dbReference type="SMART" id="SM00827"/>
    </source>
</evidence>
<feature type="region of interest" description="Disordered" evidence="18">
    <location>
        <begin position="1"/>
        <end position="23"/>
    </location>
</feature>
<keyword evidence="8" id="KW-0456">Lyase</keyword>
<dbReference type="InterPro" id="IPR016035">
    <property type="entry name" value="Acyl_Trfase/lysoPLipase"/>
</dbReference>
<dbReference type="GO" id="GO:0004318">
    <property type="term" value="F:enoyl-[acyl-carrier-protein] reductase (NADH) activity"/>
    <property type="evidence" value="ECO:0007669"/>
    <property type="project" value="UniProtKB-UniRule"/>
</dbReference>
<keyword evidence="7 16" id="KW-0520">NAD</keyword>
<evidence type="ECO:0000256" key="16">
    <source>
        <dbReference type="PIRNR" id="PIRNR005562"/>
    </source>
</evidence>
<sequence>MALHPSHPSSFSPSLTPSTSASSVSPGSPDALVIPPATIDVVFHHCGIRLALPVDAAYFTLLQSLKDAFFSSLSGRSETDDDIQSPVDLALAYLDFIQVEQTGFPALFAALNAFNRAFLLGKTIDIHSFVAETTNDPTKRRRWLQIYYRAVNASGDQGLQHHIVHAAGSYSTRSAFVDHVKRNLIQPMAVFGGQGDVGRTCVQELSEIYDIYHPILNDLVITVGPLLSELSQLPKCSRYYHGRAIDLQLWLEPEFGELDTEFVASAPVSVPIIGVLSLARYTVVCYVLGLTPGELRALLRATTGHSQGLLVSVVVAMSDSWSSFYANCRLIVEALFWLGWESHHGAPRSCVSAISSSNNIDTPSYMLTVKGIKEPTMGAILNRVNKGLSENAQIHLALINARDQYVVAGPVSSLSHLCSYLDTVVGPPKDQSRVPFSNRNPSINYGFLLISAPFHTPYLGRAANLVKQHLEGKQILPEQLHIPVYHTRTGQDLRGNVGNILHVALDAIAQEICDWPAALAGPPGTHRSLLSTPHISHIIVFDRGGLGPLVKRVNDGYGIRVIQGGDLDSRDPDIGTMRDLFSPRLLDTSPRLQSWGQRFQPRLTTCGITGLETRLSRLLGTPPVMVAGMTPTTVHWDFVSAIINSGYHVELAVGGYHSAADLSAAVHKLAKNIPPGRGITCNIIYANPRAIRWQISALRRLSQEQVPIDGLTIGAGIPSPDIVAEYIETLGIRHIGFKPGSIESIQQVVQIAKSHPNFPIILQWTGGRGGGHHSYEDFHSPILSTYGLIRQCSNLYLVAGSGFGDGDSVYPYISGCWSTSFGHAPMPFDGVLLGSRMMVAREAHTSSAVKAIITNTPGVPDQKWEKTYNCPAGGIITVRSEMGEPIHKVATRGVLLWAELDKTVFKLPAKDRVAFLRQHRERIINRLNADFAKPWFGRNSSGDVVSLEEMSYLEVLTRSIELMYIAGQNRWIDDSYVGFVFRFAIRALGRLCSNIDQGGNLTREALAGNPYSFTSTFSRACSDASEKVLNPEDCSFFLMECKRPKQKPVNFIPALNEDFELYFKKDSLWQSEDIDAVVGQDAERVCILHGPVAAQYSQDRNESAKEILDSLMESLVNRIQQNISDDGTLGLNSGPITPDSWSTVSAVGKEIPIDLIANNSATSVTMNNGYFPSAHSLDHRRDMPPWMQALLGDRMILQNETRCMNPFRQLLDSSPHATIHTDPDHPEIVDITMGTSKSMSSMRASCHNGVDILVEMTYPMNSQPLQLMYQFDPGRVPFSLNEVMDCRNKRVKSFYSKTWFGDSDSSMSMRDTFKGTEMNLTRDLLEAYIDAVGPAFQDYRLIFPESQNLPISIGIIVVWDVISRPLVLSEIDADLLQLVHRSNSFEYYSGAEPLRIGDTVNSSATVQAVHVGETGKTVVVEAQITRSGYPVMKVASTFFFRGASNTVKNTFRRTKEAWALQLPSQLDETILLDRDWFKPQSDLPSLTGKTVVFELESHITFKEDGGYSSLHVTGTAVSQLGGYQWEQVGLVDFQSSDCVGNPVLDYFQRKGSPTGNTIEFKTPGWSGPSSIDIQMPASNQPYAEVSKDCNPIHVSTMFATLAELPGTLCHGMCTSAVAASCLEHLVLGGDWTRLRRFSTTFTSMVMPLEKLVVELEHVGMVDGRMRFGVHARRKENSETVLEAEAEVEQPATAYLFTGQGSQSKGMGLELYESSSVAKALWDDIDAHIFETYGWSILDIIRNNPKTLTIHFGGRQGRKIKQNYLDITTEVVLPNGVCTKKPVLANITPESTSYTFSDARGLLYSTQFAQPAILLFEAATFAEMRNQGYVSQGAMYAGHSLGEYGALAALSPYVPTKALVELAFYRGLMMQASVSPEQGSATYGMVAANPRRVGKLKIIASESQELLEIVNYNLEGEQYVCAGTTANLYVLGKLIDRIAQAPDGAQHVQQVVHATDATSELHTLTRDLIGQARSLALPITLERGQATIPLQGIDVPFHSSHLRSTVDRFRQCLHKPGLFQGNVDFEALEGRYIPNLVAKPFSLDEDYIREVFELTGSPVLAEILGLDKSS</sequence>
<evidence type="ECO:0000256" key="4">
    <source>
        <dbReference type="ARBA" id="ARBA00022801"/>
    </source>
</evidence>
<dbReference type="InterPro" id="IPR014043">
    <property type="entry name" value="Acyl_transferase_dom"/>
</dbReference>
<evidence type="ECO:0000313" key="20">
    <source>
        <dbReference type="EMBL" id="PKY00462.1"/>
    </source>
</evidence>
<dbReference type="GO" id="GO:0005835">
    <property type="term" value="C:fatty acid synthase complex"/>
    <property type="evidence" value="ECO:0007669"/>
    <property type="project" value="UniProtKB-UniRule"/>
</dbReference>
<evidence type="ECO:0000256" key="15">
    <source>
        <dbReference type="ARBA" id="ARBA00048835"/>
    </source>
</evidence>
<dbReference type="Gene3D" id="6.10.60.10">
    <property type="match status" value="1"/>
</dbReference>
<evidence type="ECO:0000256" key="9">
    <source>
        <dbReference type="ARBA" id="ARBA00023268"/>
    </source>
</evidence>
<dbReference type="PIRSF" id="PIRSF005562">
    <property type="entry name" value="FAS_yeast_beta"/>
    <property type="match status" value="1"/>
</dbReference>
<dbReference type="GO" id="GO:0004314">
    <property type="term" value="F:[acyl-carrier-protein] S-malonyltransferase activity"/>
    <property type="evidence" value="ECO:0007669"/>
    <property type="project" value="UniProtKB-EC"/>
</dbReference>
<dbReference type="GeneID" id="36543035"/>
<evidence type="ECO:0000256" key="1">
    <source>
        <dbReference type="ARBA" id="ARBA00001055"/>
    </source>
</evidence>
<dbReference type="RefSeq" id="XP_024689056.1">
    <property type="nucleotide sequence ID" value="XM_024835511.1"/>
</dbReference>
<dbReference type="PRINTS" id="PR01483">
    <property type="entry name" value="FASYNTHASE"/>
</dbReference>
<dbReference type="InterPro" id="IPR016452">
    <property type="entry name" value="Fas1/AflB-like"/>
</dbReference>
<dbReference type="GO" id="GO:0016297">
    <property type="term" value="F:fatty acyl-[ACP] hydrolase activity"/>
    <property type="evidence" value="ECO:0007669"/>
    <property type="project" value="UniProtKB-EC"/>
</dbReference>
<dbReference type="Pfam" id="PF08354">
    <property type="entry name" value="Fas1-AflB-like_hel"/>
    <property type="match status" value="1"/>
</dbReference>
<evidence type="ECO:0000256" key="7">
    <source>
        <dbReference type="ARBA" id="ARBA00023027"/>
    </source>
</evidence>
<dbReference type="InterPro" id="IPR050830">
    <property type="entry name" value="Fungal_FAS"/>
</dbReference>
<evidence type="ECO:0000256" key="5">
    <source>
        <dbReference type="ARBA" id="ARBA00022857"/>
    </source>
</evidence>
<dbReference type="Gene3D" id="3.30.70.3330">
    <property type="match status" value="1"/>
</dbReference>
<dbReference type="SUPFAM" id="SSF54637">
    <property type="entry name" value="Thioesterase/thiol ester dehydrase-isomerase"/>
    <property type="match status" value="2"/>
</dbReference>
<dbReference type="SUPFAM" id="SSF51412">
    <property type="entry name" value="Inosine monophosphate dehydrogenase (IMPDH)"/>
    <property type="match status" value="1"/>
</dbReference>
<dbReference type="Pfam" id="PF00698">
    <property type="entry name" value="Acyl_transf_1"/>
    <property type="match status" value="1"/>
</dbReference>
<dbReference type="InterPro" id="IPR040883">
    <property type="entry name" value="FAS_meander"/>
</dbReference>
<dbReference type="EMBL" id="MSFM01000014">
    <property type="protein sequence ID" value="PKY00462.1"/>
    <property type="molecule type" value="Genomic_DNA"/>
</dbReference>
<dbReference type="VEuPathDB" id="FungiDB:P168DRAFT_275704"/>
<comment type="catalytic activity">
    <reaction evidence="14">
        <text>a 2,3-saturated acyl-[ACP] + NAD(+) = a (2E)-enoyl-[ACP] + NADH + H(+)</text>
        <dbReference type="Rhea" id="RHEA:10240"/>
        <dbReference type="Rhea" id="RHEA-COMP:9925"/>
        <dbReference type="Rhea" id="RHEA-COMP:9926"/>
        <dbReference type="ChEBI" id="CHEBI:15378"/>
        <dbReference type="ChEBI" id="CHEBI:57540"/>
        <dbReference type="ChEBI" id="CHEBI:57945"/>
        <dbReference type="ChEBI" id="CHEBI:78784"/>
        <dbReference type="ChEBI" id="CHEBI:78785"/>
        <dbReference type="EC" id="1.3.1.9"/>
    </reaction>
</comment>
<evidence type="ECO:0000256" key="8">
    <source>
        <dbReference type="ARBA" id="ARBA00023239"/>
    </source>
</evidence>
<feature type="active site" description="For malonyltransferase activity" evidence="17">
    <location>
        <position position="1839"/>
    </location>
</feature>
<dbReference type="InterPro" id="IPR001227">
    <property type="entry name" value="Ac_transferase_dom_sf"/>
</dbReference>
<feature type="active site" description="For acetyltransferase activity" evidence="17">
    <location>
        <position position="306"/>
    </location>
</feature>
<dbReference type="CDD" id="cd03447">
    <property type="entry name" value="FAS_MaoC"/>
    <property type="match status" value="1"/>
</dbReference>
<protein>
    <submittedName>
        <fullName evidence="20">Beta subunit of fatty acid synthase</fullName>
    </submittedName>
</protein>
<dbReference type="InterPro" id="IPR003965">
    <property type="entry name" value="Fatty_acid_synthase"/>
</dbReference>
<evidence type="ECO:0000256" key="6">
    <source>
        <dbReference type="ARBA" id="ARBA00023002"/>
    </source>
</evidence>
<dbReference type="InterPro" id="IPR029069">
    <property type="entry name" value="HotDog_dom_sf"/>
</dbReference>
<name>A0A2I1CS60_ASPC2</name>
<accession>A0A2I1CS60</accession>
<evidence type="ECO:0000256" key="11">
    <source>
        <dbReference type="ARBA" id="ARBA00048237"/>
    </source>
</evidence>
<keyword evidence="9" id="KW-0511">Multifunctional enzyme</keyword>
<dbReference type="InterPro" id="IPR002539">
    <property type="entry name" value="MaoC-like_dom"/>
</dbReference>
<comment type="similarity">
    <text evidence="2 16">Belongs to the fungal fatty acid synthetase subunit beta family.</text>
</comment>
<comment type="catalytic activity">
    <reaction evidence="15">
        <text>holo-[ACP] + acetyl-CoA = acetyl-[ACP] + CoA</text>
        <dbReference type="Rhea" id="RHEA:41788"/>
        <dbReference type="Rhea" id="RHEA-COMP:9621"/>
        <dbReference type="Rhea" id="RHEA-COMP:9685"/>
        <dbReference type="ChEBI" id="CHEBI:57287"/>
        <dbReference type="ChEBI" id="CHEBI:57288"/>
        <dbReference type="ChEBI" id="CHEBI:64479"/>
        <dbReference type="ChEBI" id="CHEBI:78446"/>
        <dbReference type="EC" id="2.3.1.38"/>
    </reaction>
</comment>
<dbReference type="SMART" id="SM00827">
    <property type="entry name" value="PKS_AT"/>
    <property type="match status" value="1"/>
</dbReference>
<dbReference type="GO" id="GO:0004321">
    <property type="term" value="F:fatty-acyl-CoA synthase activity"/>
    <property type="evidence" value="ECO:0007669"/>
    <property type="project" value="UniProtKB-EC"/>
</dbReference>
<evidence type="ECO:0000256" key="13">
    <source>
        <dbReference type="ARBA" id="ARBA00048536"/>
    </source>
</evidence>
<keyword evidence="4 16" id="KW-0378">Hydrolase</keyword>
<keyword evidence="21" id="KW-1185">Reference proteome</keyword>
<dbReference type="Pfam" id="PF17951">
    <property type="entry name" value="FAS_meander"/>
    <property type="match status" value="1"/>
</dbReference>
<organism evidence="20 21">
    <name type="scientific">Aspergillus campestris (strain IBT 28561)</name>
    <dbReference type="NCBI Taxonomy" id="1392248"/>
    <lineage>
        <taxon>Eukaryota</taxon>
        <taxon>Fungi</taxon>
        <taxon>Dikarya</taxon>
        <taxon>Ascomycota</taxon>
        <taxon>Pezizomycotina</taxon>
        <taxon>Eurotiomycetes</taxon>
        <taxon>Eurotiomycetidae</taxon>
        <taxon>Eurotiales</taxon>
        <taxon>Aspergillaceae</taxon>
        <taxon>Aspergillus</taxon>
        <taxon>Aspergillus subgen. Circumdati</taxon>
    </lineage>
</organism>